<dbReference type="InterPro" id="IPR006037">
    <property type="entry name" value="RCK_C"/>
</dbReference>
<dbReference type="Gene3D" id="3.40.50.720">
    <property type="entry name" value="NAD(P)-binding Rossmann-like Domain"/>
    <property type="match status" value="2"/>
</dbReference>
<accession>A0A6I3IX66</accession>
<comment type="subcellular location">
    <subcellularLocation>
        <location evidence="1">Cell membrane</location>
        <topology evidence="1">Multi-pass membrane protein</topology>
    </subcellularLocation>
</comment>
<dbReference type="InterPro" id="IPR036291">
    <property type="entry name" value="NAD(P)-bd_dom_sf"/>
</dbReference>
<dbReference type="SUPFAM" id="SSF81324">
    <property type="entry name" value="Voltage-gated potassium channels"/>
    <property type="match status" value="1"/>
</dbReference>
<dbReference type="GO" id="GO:0006813">
    <property type="term" value="P:potassium ion transport"/>
    <property type="evidence" value="ECO:0007669"/>
    <property type="project" value="InterPro"/>
</dbReference>
<reference evidence="5 6" key="1">
    <citation type="submission" date="2019-11" db="EMBL/GenBank/DDBJ databases">
        <title>Whole genome sequencing identifies a novel species of the genus Arsenicicoccus isolated from human blood.</title>
        <authorList>
            <person name="Jeong J.H."/>
            <person name="Kweon O.J."/>
            <person name="Kim H.R."/>
            <person name="Kim T.-H."/>
            <person name="Ha S.-M."/>
            <person name="Lee M.-K."/>
        </authorList>
    </citation>
    <scope>NUCLEOTIDE SEQUENCE [LARGE SCALE GENOMIC DNA]</scope>
    <source>
        <strain evidence="5 6">MKL-02</strain>
    </source>
</reference>
<evidence type="ECO:0000256" key="1">
    <source>
        <dbReference type="ARBA" id="ARBA00004651"/>
    </source>
</evidence>
<sequence>MPEPPVTSAPVWAKRPARSQEPLSVRAPVGARPCRCAPLSARAPCGGAPTMRGMDQHVIVVGVETTTVRVVEELTRSRTPAVVVVSPTADPVVVAELRAGGATLVEAARTDERALREAGVHRARAVIVLGRDEVASTRTALAVEDADAGVPIVLEVVNPAFGSRLAPLLGDCTVLSPAQLAAPAFIGAALGDGQVQAVRLGGRDVVVGPRASVAGQVLARLGDPERGPLPDAGPGPAVAAQAVAAQAVVGDGRQSASDGGGAVVIGTQHRHSGRQVRTRGLLGGAARLLDRRQRIVLLLLLGVILASTAYFHSSAGKDWLTSLYLAFTTATGTGYGDPDDAELTVRFTAIVIQVMGLLLASGLTAVMTDALTSSRLATLTGSVRGRPRHHVVVCGLGRIGTAVVVGLRERGIPVVAVERNEEAYGVNRVRRLKVPVVIGEASDPSTLEEAGVHRCDAAMALTDDDAVNLEISLVARAAREDLRIVTRLYDDDLATRVERRLRLGATRSVSMLTAPAFVAAALGRPRSTIVPVGRRVVLLTELQVEPDAGLVGMLPSQLSQAGQVRLLAVRRADGAWVWNEPDEAFGPGDRIAVAATRTGLGQLRLACRPPL</sequence>
<dbReference type="PROSITE" id="PS51202">
    <property type="entry name" value="RCK_C"/>
    <property type="match status" value="1"/>
</dbReference>
<dbReference type="Gene3D" id="1.10.287.70">
    <property type="match status" value="1"/>
</dbReference>
<protein>
    <submittedName>
        <fullName evidence="5">Potassium transporter TrkA</fullName>
    </submittedName>
</protein>
<dbReference type="InterPro" id="IPR003148">
    <property type="entry name" value="RCK_N"/>
</dbReference>
<evidence type="ECO:0000313" key="6">
    <source>
        <dbReference type="Proteomes" id="UP000431092"/>
    </source>
</evidence>
<keyword evidence="6" id="KW-1185">Reference proteome</keyword>
<dbReference type="AlphaFoldDB" id="A0A6I3IX66"/>
<feature type="domain" description="RCK C-terminal" evidence="4">
    <location>
        <begin position="527"/>
        <end position="609"/>
    </location>
</feature>
<dbReference type="InterPro" id="IPR013099">
    <property type="entry name" value="K_chnl_dom"/>
</dbReference>
<gene>
    <name evidence="5" type="ORF">GGG17_13330</name>
</gene>
<comment type="caution">
    <text evidence="5">The sequence shown here is derived from an EMBL/GenBank/DDBJ whole genome shotgun (WGS) entry which is preliminary data.</text>
</comment>
<dbReference type="Proteomes" id="UP000431092">
    <property type="component" value="Unassembled WGS sequence"/>
</dbReference>
<dbReference type="Pfam" id="PF02254">
    <property type="entry name" value="TrkA_N"/>
    <property type="match status" value="2"/>
</dbReference>
<feature type="region of interest" description="Disordered" evidence="2">
    <location>
        <begin position="1"/>
        <end position="24"/>
    </location>
</feature>
<dbReference type="PROSITE" id="PS51201">
    <property type="entry name" value="RCK_N"/>
    <property type="match status" value="1"/>
</dbReference>
<organism evidence="5 6">
    <name type="scientific">Arsenicicoccus cauae</name>
    <dbReference type="NCBI Taxonomy" id="2663847"/>
    <lineage>
        <taxon>Bacteria</taxon>
        <taxon>Bacillati</taxon>
        <taxon>Actinomycetota</taxon>
        <taxon>Actinomycetes</taxon>
        <taxon>Micrococcales</taxon>
        <taxon>Intrasporangiaceae</taxon>
        <taxon>Arsenicicoccus</taxon>
    </lineage>
</organism>
<dbReference type="InterPro" id="IPR036721">
    <property type="entry name" value="RCK_C_sf"/>
</dbReference>
<evidence type="ECO:0000256" key="2">
    <source>
        <dbReference type="SAM" id="MobiDB-lite"/>
    </source>
</evidence>
<proteinExistence type="predicted"/>
<dbReference type="GO" id="GO:0005886">
    <property type="term" value="C:plasma membrane"/>
    <property type="evidence" value="ECO:0007669"/>
    <property type="project" value="UniProtKB-SubCell"/>
</dbReference>
<dbReference type="SUPFAM" id="SSF116726">
    <property type="entry name" value="TrkA C-terminal domain-like"/>
    <property type="match status" value="1"/>
</dbReference>
<name>A0A6I3IX66_9MICO</name>
<dbReference type="Pfam" id="PF07885">
    <property type="entry name" value="Ion_trans_2"/>
    <property type="match status" value="1"/>
</dbReference>
<evidence type="ECO:0000259" key="3">
    <source>
        <dbReference type="PROSITE" id="PS51201"/>
    </source>
</evidence>
<dbReference type="GO" id="GO:0008324">
    <property type="term" value="F:monoatomic cation transmembrane transporter activity"/>
    <property type="evidence" value="ECO:0007669"/>
    <property type="project" value="InterPro"/>
</dbReference>
<dbReference type="PANTHER" id="PTHR43833">
    <property type="entry name" value="POTASSIUM CHANNEL PROTEIN 2-RELATED-RELATED"/>
    <property type="match status" value="1"/>
</dbReference>
<dbReference type="SUPFAM" id="SSF51735">
    <property type="entry name" value="NAD(P)-binding Rossmann-fold domains"/>
    <property type="match status" value="2"/>
</dbReference>
<evidence type="ECO:0000259" key="4">
    <source>
        <dbReference type="PROSITE" id="PS51202"/>
    </source>
</evidence>
<dbReference type="InterPro" id="IPR050721">
    <property type="entry name" value="Trk_Ktr_HKT_K-transport"/>
</dbReference>
<dbReference type="EMBL" id="WLVL01000040">
    <property type="protein sequence ID" value="MTB72931.1"/>
    <property type="molecule type" value="Genomic_DNA"/>
</dbReference>
<evidence type="ECO:0000313" key="5">
    <source>
        <dbReference type="EMBL" id="MTB72931.1"/>
    </source>
</evidence>
<dbReference type="PANTHER" id="PTHR43833:SF11">
    <property type="entry name" value="VOLTAGE-GATED POTASSIUM CHANNEL KCH"/>
    <property type="match status" value="1"/>
</dbReference>
<feature type="domain" description="RCK N-terminal" evidence="3">
    <location>
        <begin position="388"/>
        <end position="509"/>
    </location>
</feature>